<organism evidence="5 6">
    <name type="scientific">Strongyloides venezuelensis</name>
    <name type="common">Threadworm</name>
    <dbReference type="NCBI Taxonomy" id="75913"/>
    <lineage>
        <taxon>Eukaryota</taxon>
        <taxon>Metazoa</taxon>
        <taxon>Ecdysozoa</taxon>
        <taxon>Nematoda</taxon>
        <taxon>Chromadorea</taxon>
        <taxon>Rhabditida</taxon>
        <taxon>Tylenchina</taxon>
        <taxon>Panagrolaimomorpha</taxon>
        <taxon>Strongyloidoidea</taxon>
        <taxon>Strongyloididae</taxon>
        <taxon>Strongyloides</taxon>
    </lineage>
</organism>
<reference evidence="5" key="1">
    <citation type="submission" date="2014-07" db="EMBL/GenBank/DDBJ databases">
        <authorList>
            <person name="Martin A.A"/>
            <person name="De Silva N."/>
        </authorList>
    </citation>
    <scope>NUCLEOTIDE SEQUENCE</scope>
</reference>
<keyword evidence="3" id="KW-0337">GPI-anchor biosynthesis</keyword>
<dbReference type="GO" id="GO:0003923">
    <property type="term" value="F:GPI-anchor transamidase activity"/>
    <property type="evidence" value="ECO:0007669"/>
    <property type="project" value="InterPro"/>
</dbReference>
<dbReference type="GO" id="GO:0016255">
    <property type="term" value="P:attachment of GPI anchor to protein"/>
    <property type="evidence" value="ECO:0007669"/>
    <property type="project" value="InterPro"/>
</dbReference>
<dbReference type="STRING" id="75913.A0A0K0F587"/>
<evidence type="ECO:0000256" key="3">
    <source>
        <dbReference type="ARBA" id="ARBA00022502"/>
    </source>
</evidence>
<evidence type="ECO:0000256" key="2">
    <source>
        <dbReference type="ARBA" id="ARBA00009941"/>
    </source>
</evidence>
<dbReference type="Gene3D" id="3.40.50.1460">
    <property type="match status" value="1"/>
</dbReference>
<dbReference type="GO" id="GO:0006508">
    <property type="term" value="P:proteolysis"/>
    <property type="evidence" value="ECO:0007669"/>
    <property type="project" value="InterPro"/>
</dbReference>
<dbReference type="Proteomes" id="UP000035680">
    <property type="component" value="Unassembled WGS sequence"/>
</dbReference>
<evidence type="ECO:0000313" key="6">
    <source>
        <dbReference type="WBParaSite" id="SVE_0397700.1"/>
    </source>
</evidence>
<reference evidence="6" key="2">
    <citation type="submission" date="2015-08" db="UniProtKB">
        <authorList>
            <consortium name="WormBaseParasite"/>
        </authorList>
    </citation>
    <scope>IDENTIFICATION</scope>
</reference>
<evidence type="ECO:0000256" key="4">
    <source>
        <dbReference type="ARBA" id="ARBA00022729"/>
    </source>
</evidence>
<name>A0A0K0F587_STRVS</name>
<sequence length="231" mass="26939">MFLNNNFTDIYTNKNLYTSNVEVDYKDYDVTVLNFIRLLTGRVHPSFPRSKRLLSNHQSNVLIYLTGHGGEDFLKFQDNEELTSKDMADAIEIMYHRQRYNELLFISDTCHAESMYTPITAPNVLATSSSLTHEESYSLQVDHNIGVYVNDRYAYYVSEFLKDKVNNLESNSTMKDFFDSCPTTKCLSTVGVRTDLYEKNITRVRVTDFFGSKRIFTTFNEEMEIDDGWFE</sequence>
<dbReference type="PRINTS" id="PR00776">
    <property type="entry name" value="HEMOGLOBNASE"/>
</dbReference>
<dbReference type="AlphaFoldDB" id="A0A0K0F587"/>
<protein>
    <submittedName>
        <fullName evidence="6">GPI-anchor transamidase</fullName>
    </submittedName>
</protein>
<dbReference type="PANTHER" id="PTHR48067">
    <property type="entry name" value="GPI-ANCHOR TRANSAMIDASE"/>
    <property type="match status" value="1"/>
</dbReference>
<evidence type="ECO:0000313" key="5">
    <source>
        <dbReference type="Proteomes" id="UP000035680"/>
    </source>
</evidence>
<dbReference type="InterPro" id="IPR028361">
    <property type="entry name" value="GPI_transamidase"/>
</dbReference>
<accession>A0A0K0F587</accession>
<keyword evidence="4" id="KW-0732">Signal</keyword>
<evidence type="ECO:0000256" key="1">
    <source>
        <dbReference type="ARBA" id="ARBA00004687"/>
    </source>
</evidence>
<comment type="similarity">
    <text evidence="2">Belongs to the peptidase C13 family.</text>
</comment>
<dbReference type="GO" id="GO:0006506">
    <property type="term" value="P:GPI anchor biosynthetic process"/>
    <property type="evidence" value="ECO:0007669"/>
    <property type="project" value="UniProtKB-UniPathway"/>
</dbReference>
<dbReference type="WBParaSite" id="SVE_0397700.1">
    <property type="protein sequence ID" value="SVE_0397700.1"/>
    <property type="gene ID" value="SVE_0397700"/>
</dbReference>
<dbReference type="PANTHER" id="PTHR48067:SF1">
    <property type="entry name" value="GPI-ANCHOR TRANSAMIDASE"/>
    <property type="match status" value="1"/>
</dbReference>
<dbReference type="Pfam" id="PF01650">
    <property type="entry name" value="Peptidase_C13"/>
    <property type="match status" value="1"/>
</dbReference>
<proteinExistence type="inferred from homology"/>
<keyword evidence="5" id="KW-1185">Reference proteome</keyword>
<dbReference type="UniPathway" id="UPA00196"/>
<comment type="pathway">
    <text evidence="1">Glycolipid biosynthesis; glycosylphosphatidylinositol-anchor biosynthesis.</text>
</comment>
<dbReference type="InterPro" id="IPR001096">
    <property type="entry name" value="Peptidase_C13"/>
</dbReference>
<dbReference type="GO" id="GO:0042765">
    <property type="term" value="C:GPI-anchor transamidase complex"/>
    <property type="evidence" value="ECO:0007669"/>
    <property type="project" value="InterPro"/>
</dbReference>